<gene>
    <name evidence="7" type="ORF">L9F63_027974</name>
</gene>
<dbReference type="PANTHER" id="PTHR32086">
    <property type="entry name" value="FANCONI ANEMIA GROUP D2 PROTEIN"/>
    <property type="match status" value="1"/>
</dbReference>
<dbReference type="GO" id="GO:0031573">
    <property type="term" value="P:mitotic intra-S DNA damage checkpoint signaling"/>
    <property type="evidence" value="ECO:0007669"/>
    <property type="project" value="TreeGrafter"/>
</dbReference>
<evidence type="ECO:0000256" key="4">
    <source>
        <dbReference type="ARBA" id="ARBA00023242"/>
    </source>
</evidence>
<accession>A0AAD8EGJ4</accession>
<feature type="compositionally biased region" description="Acidic residues" evidence="6">
    <location>
        <begin position="115"/>
        <end position="133"/>
    </location>
</feature>
<keyword evidence="8" id="KW-1185">Reference proteome</keyword>
<feature type="compositionally biased region" description="Acidic residues" evidence="6">
    <location>
        <begin position="140"/>
        <end position="160"/>
    </location>
</feature>
<keyword evidence="4" id="KW-0539">Nucleus</keyword>
<dbReference type="Proteomes" id="UP001233999">
    <property type="component" value="Unassembled WGS sequence"/>
</dbReference>
<evidence type="ECO:0000256" key="2">
    <source>
        <dbReference type="ARBA" id="ARBA00022499"/>
    </source>
</evidence>
<dbReference type="GO" id="GO:0070182">
    <property type="term" value="F:DNA polymerase binding"/>
    <property type="evidence" value="ECO:0007669"/>
    <property type="project" value="TreeGrafter"/>
</dbReference>
<dbReference type="Pfam" id="PF14631">
    <property type="entry name" value="FancD2"/>
    <property type="match status" value="1"/>
</dbReference>
<dbReference type="AlphaFoldDB" id="A0AAD8EGJ4"/>
<dbReference type="EMBL" id="JASPKZ010004900">
    <property type="protein sequence ID" value="KAJ9589765.1"/>
    <property type="molecule type" value="Genomic_DNA"/>
</dbReference>
<comment type="subcellular location">
    <subcellularLocation>
        <location evidence="1">Nucleus</location>
    </subcellularLocation>
</comment>
<dbReference type="GO" id="GO:0007129">
    <property type="term" value="P:homologous chromosome pairing at meiosis"/>
    <property type="evidence" value="ECO:0007669"/>
    <property type="project" value="TreeGrafter"/>
</dbReference>
<keyword evidence="3" id="KW-0832">Ubl conjugation</keyword>
<dbReference type="InterPro" id="IPR029448">
    <property type="entry name" value="FANCD2"/>
</dbReference>
<feature type="region of interest" description="Disordered" evidence="6">
    <location>
        <begin position="104"/>
        <end position="160"/>
    </location>
</feature>
<dbReference type="GO" id="GO:1990918">
    <property type="term" value="P:double-strand break repair involved in meiotic recombination"/>
    <property type="evidence" value="ECO:0007669"/>
    <property type="project" value="TreeGrafter"/>
</dbReference>
<dbReference type="PANTHER" id="PTHR32086:SF0">
    <property type="entry name" value="FANCONI ANEMIA GROUP D2 PROTEIN"/>
    <property type="match status" value="1"/>
</dbReference>
<protein>
    <submittedName>
        <fullName evidence="7">Uncharacterized protein</fullName>
    </submittedName>
</protein>
<evidence type="ECO:0000256" key="6">
    <source>
        <dbReference type="SAM" id="MobiDB-lite"/>
    </source>
</evidence>
<evidence type="ECO:0000256" key="5">
    <source>
        <dbReference type="ARBA" id="ARBA00093456"/>
    </source>
</evidence>
<comment type="similarity">
    <text evidence="5">Belongs to the Fanconi anemia protein FANCD2 family.</text>
</comment>
<keyword evidence="2" id="KW-1017">Isopeptide bond</keyword>
<dbReference type="GO" id="GO:0005634">
    <property type="term" value="C:nucleus"/>
    <property type="evidence" value="ECO:0007669"/>
    <property type="project" value="UniProtKB-SubCell"/>
</dbReference>
<proteinExistence type="inferred from homology"/>
<name>A0AAD8EGJ4_DIPPU</name>
<feature type="non-terminal residue" evidence="7">
    <location>
        <position position="160"/>
    </location>
</feature>
<evidence type="ECO:0000256" key="3">
    <source>
        <dbReference type="ARBA" id="ARBA00022843"/>
    </source>
</evidence>
<evidence type="ECO:0000313" key="7">
    <source>
        <dbReference type="EMBL" id="KAJ9589765.1"/>
    </source>
</evidence>
<reference evidence="7" key="2">
    <citation type="submission" date="2023-05" db="EMBL/GenBank/DDBJ databases">
        <authorList>
            <person name="Fouks B."/>
        </authorList>
    </citation>
    <scope>NUCLEOTIDE SEQUENCE</scope>
    <source>
        <strain evidence="7">Stay&amp;Tobe</strain>
        <tissue evidence="7">Testes</tissue>
    </source>
</reference>
<dbReference type="GO" id="GO:0000793">
    <property type="term" value="C:condensed chromosome"/>
    <property type="evidence" value="ECO:0007669"/>
    <property type="project" value="TreeGrafter"/>
</dbReference>
<organism evidence="7 8">
    <name type="scientific">Diploptera punctata</name>
    <name type="common">Pacific beetle cockroach</name>
    <dbReference type="NCBI Taxonomy" id="6984"/>
    <lineage>
        <taxon>Eukaryota</taxon>
        <taxon>Metazoa</taxon>
        <taxon>Ecdysozoa</taxon>
        <taxon>Arthropoda</taxon>
        <taxon>Hexapoda</taxon>
        <taxon>Insecta</taxon>
        <taxon>Pterygota</taxon>
        <taxon>Neoptera</taxon>
        <taxon>Polyneoptera</taxon>
        <taxon>Dictyoptera</taxon>
        <taxon>Blattodea</taxon>
        <taxon>Blaberoidea</taxon>
        <taxon>Blaberidae</taxon>
        <taxon>Diplopterinae</taxon>
        <taxon>Diploptera</taxon>
    </lineage>
</organism>
<reference evidence="7" key="1">
    <citation type="journal article" date="2023" name="IScience">
        <title>Live-bearing cockroach genome reveals convergent evolutionary mechanisms linked to viviparity in insects and beyond.</title>
        <authorList>
            <person name="Fouks B."/>
            <person name="Harrison M.C."/>
            <person name="Mikhailova A.A."/>
            <person name="Marchal E."/>
            <person name="English S."/>
            <person name="Carruthers M."/>
            <person name="Jennings E.C."/>
            <person name="Chiamaka E.L."/>
            <person name="Frigard R.A."/>
            <person name="Pippel M."/>
            <person name="Attardo G.M."/>
            <person name="Benoit J.B."/>
            <person name="Bornberg-Bauer E."/>
            <person name="Tobe S.S."/>
        </authorList>
    </citation>
    <scope>NUCLEOTIDE SEQUENCE</scope>
    <source>
        <strain evidence="7">Stay&amp;Tobe</strain>
    </source>
</reference>
<comment type="caution">
    <text evidence="7">The sequence shown here is derived from an EMBL/GenBank/DDBJ whole genome shotgun (WGS) entry which is preliminary data.</text>
</comment>
<feature type="compositionally biased region" description="Polar residues" evidence="6">
    <location>
        <begin position="105"/>
        <end position="114"/>
    </location>
</feature>
<evidence type="ECO:0000256" key="1">
    <source>
        <dbReference type="ARBA" id="ARBA00004123"/>
    </source>
</evidence>
<sequence length="160" mass="17981">QSQAILKMFLSDGMPVLETLLRSKREDVPGMLKVLQVTTRYLHALCVSTKKEKLSGLTAYVPVVRKTLETLIFRVKAMLVANNCTDAFWMGNLKNKTIRGDEILSQDSASTADQNDGEEDELPEDEHSDADLDDISKKDDEDEQNDDDDDDDKNSETEVL</sequence>
<evidence type="ECO:0000313" key="8">
    <source>
        <dbReference type="Proteomes" id="UP001233999"/>
    </source>
</evidence>
<dbReference type="GO" id="GO:0036297">
    <property type="term" value="P:interstrand cross-link repair"/>
    <property type="evidence" value="ECO:0007669"/>
    <property type="project" value="TreeGrafter"/>
</dbReference>